<evidence type="ECO:0000256" key="2">
    <source>
        <dbReference type="ARBA" id="ARBA00023012"/>
    </source>
</evidence>
<dbReference type="EMBL" id="QZJZ01000054">
    <property type="protein sequence ID" value="RJP59184.1"/>
    <property type="molecule type" value="Genomic_DNA"/>
</dbReference>
<dbReference type="Pfam" id="PF00072">
    <property type="entry name" value="Response_reg"/>
    <property type="match status" value="1"/>
</dbReference>
<evidence type="ECO:0000313" key="5">
    <source>
        <dbReference type="EMBL" id="RJP59184.1"/>
    </source>
</evidence>
<reference evidence="5 6" key="1">
    <citation type="journal article" date="2017" name="ISME J.">
        <title>Energy and carbon metabolisms in a deep terrestrial subsurface fluid microbial community.</title>
        <authorList>
            <person name="Momper L."/>
            <person name="Jungbluth S.P."/>
            <person name="Lee M.D."/>
            <person name="Amend J.P."/>
        </authorList>
    </citation>
    <scope>NUCLEOTIDE SEQUENCE [LARGE SCALE GENOMIC DNA]</scope>
    <source>
        <strain evidence="5">SURF_26</strain>
    </source>
</reference>
<dbReference type="AlphaFoldDB" id="A0A3A4QZG3"/>
<comment type="caution">
    <text evidence="5">The sequence shown here is derived from an EMBL/GenBank/DDBJ whole genome shotgun (WGS) entry which is preliminary data.</text>
</comment>
<accession>A0A3A4QZG3</accession>
<evidence type="ECO:0000256" key="1">
    <source>
        <dbReference type="ARBA" id="ARBA00022553"/>
    </source>
</evidence>
<dbReference type="PROSITE" id="PS50110">
    <property type="entry name" value="RESPONSE_REGULATORY"/>
    <property type="match status" value="1"/>
</dbReference>
<name>A0A3A4QZG3_9BACT</name>
<dbReference type="GO" id="GO:0000160">
    <property type="term" value="P:phosphorelay signal transduction system"/>
    <property type="evidence" value="ECO:0007669"/>
    <property type="project" value="UniProtKB-KW"/>
</dbReference>
<dbReference type="Gene3D" id="3.40.50.2300">
    <property type="match status" value="1"/>
</dbReference>
<evidence type="ECO:0000313" key="6">
    <source>
        <dbReference type="Proteomes" id="UP000266426"/>
    </source>
</evidence>
<evidence type="ECO:0000256" key="3">
    <source>
        <dbReference type="PROSITE-ProRule" id="PRU00169"/>
    </source>
</evidence>
<feature type="modified residue" description="4-aspartylphosphate" evidence="3">
    <location>
        <position position="53"/>
    </location>
</feature>
<keyword evidence="1 3" id="KW-0597">Phosphoprotein</keyword>
<dbReference type="SMART" id="SM00448">
    <property type="entry name" value="REC"/>
    <property type="match status" value="1"/>
</dbReference>
<keyword evidence="2" id="KW-0902">Two-component regulatory system</keyword>
<organism evidence="5 6">
    <name type="scientific">Candidatus Auribacter fodinae</name>
    <dbReference type="NCBI Taxonomy" id="2093366"/>
    <lineage>
        <taxon>Bacteria</taxon>
        <taxon>Pseudomonadati</taxon>
        <taxon>Candidatus Auribacterota</taxon>
        <taxon>Candidatus Auribacteria</taxon>
        <taxon>Candidatus Auribacterales</taxon>
        <taxon>Candidatus Auribacteraceae</taxon>
        <taxon>Candidatus Auribacter</taxon>
    </lineage>
</organism>
<evidence type="ECO:0000259" key="4">
    <source>
        <dbReference type="PROSITE" id="PS50110"/>
    </source>
</evidence>
<dbReference type="Proteomes" id="UP000266426">
    <property type="component" value="Unassembled WGS sequence"/>
</dbReference>
<feature type="domain" description="Response regulatory" evidence="4">
    <location>
        <begin position="4"/>
        <end position="120"/>
    </location>
</feature>
<dbReference type="PANTHER" id="PTHR45339:SF1">
    <property type="entry name" value="HYBRID SIGNAL TRANSDUCTION HISTIDINE KINASE J"/>
    <property type="match status" value="1"/>
</dbReference>
<proteinExistence type="predicted"/>
<sequence length="125" mass="13920">MNPKILLVEDNEDNLETLATFLEFSKYSVATARDGQAALDAVEKEKPDVIFLDLSIPIIDGWEVARRIRSKQGSEKIVIIAFSAMALPQEMEKALQAGCDAFLSKPMPPNALIEEMNKILNKKND</sequence>
<dbReference type="InterPro" id="IPR001789">
    <property type="entry name" value="Sig_transdc_resp-reg_receiver"/>
</dbReference>
<dbReference type="SUPFAM" id="SSF52172">
    <property type="entry name" value="CheY-like"/>
    <property type="match status" value="1"/>
</dbReference>
<protein>
    <submittedName>
        <fullName evidence="5">Response regulator</fullName>
    </submittedName>
</protein>
<gene>
    <name evidence="5" type="ORF">C4541_06755</name>
</gene>
<dbReference type="InterPro" id="IPR011006">
    <property type="entry name" value="CheY-like_superfamily"/>
</dbReference>
<dbReference type="PANTHER" id="PTHR45339">
    <property type="entry name" value="HYBRID SIGNAL TRANSDUCTION HISTIDINE KINASE J"/>
    <property type="match status" value="1"/>
</dbReference>